<gene>
    <name evidence="1" type="ORF">E8E13_000061</name>
</gene>
<dbReference type="Proteomes" id="UP000801428">
    <property type="component" value="Unassembled WGS sequence"/>
</dbReference>
<organism evidence="1 2">
    <name type="scientific">Curvularia kusanoi</name>
    <name type="common">Cochliobolus kusanoi</name>
    <dbReference type="NCBI Taxonomy" id="90978"/>
    <lineage>
        <taxon>Eukaryota</taxon>
        <taxon>Fungi</taxon>
        <taxon>Dikarya</taxon>
        <taxon>Ascomycota</taxon>
        <taxon>Pezizomycotina</taxon>
        <taxon>Dothideomycetes</taxon>
        <taxon>Pleosporomycetidae</taxon>
        <taxon>Pleosporales</taxon>
        <taxon>Pleosporineae</taxon>
        <taxon>Pleosporaceae</taxon>
        <taxon>Curvularia</taxon>
    </lineage>
</organism>
<proteinExistence type="predicted"/>
<dbReference type="AlphaFoldDB" id="A0A9P4T426"/>
<dbReference type="OrthoDB" id="5343383at2759"/>
<dbReference type="EMBL" id="SWKU01000075">
    <property type="protein sequence ID" value="KAF2992892.1"/>
    <property type="molecule type" value="Genomic_DNA"/>
</dbReference>
<keyword evidence="2" id="KW-1185">Reference proteome</keyword>
<evidence type="ECO:0000313" key="1">
    <source>
        <dbReference type="EMBL" id="KAF2992892.1"/>
    </source>
</evidence>
<reference evidence="1" key="1">
    <citation type="submission" date="2019-04" db="EMBL/GenBank/DDBJ databases">
        <title>Sequencing of skin fungus with MAO and IRED activity.</title>
        <authorList>
            <person name="Marsaioli A.J."/>
            <person name="Bonatto J.M.C."/>
            <person name="Reis Junior O."/>
        </authorList>
    </citation>
    <scope>NUCLEOTIDE SEQUENCE</scope>
    <source>
        <strain evidence="1">30M1</strain>
    </source>
</reference>
<name>A0A9P4T426_CURKU</name>
<accession>A0A9P4T426</accession>
<protein>
    <submittedName>
        <fullName evidence="1">Uncharacterized protein</fullName>
    </submittedName>
</protein>
<comment type="caution">
    <text evidence="1">The sequence shown here is derived from an EMBL/GenBank/DDBJ whole genome shotgun (WGS) entry which is preliminary data.</text>
</comment>
<sequence length="214" mass="24569">MTFDRDVVVRCIQRHYDLLVRAAYLDPSIIQQPPPSGWTEQDIMADVLRVLGRSEAVIDLLRHLPYISAPRNLGRYEIYEETTPINYLRDYSPLRDSTADSCHGKTVDDFDMFPADADWPSSFISLTGGREATWWIIDTEEGVVFPAGVYTVDSDAPDEQPWRQLARRRDVQEYFDEVYDEIVALKQVPVPKGSRSWYHRVVPGEDKEGLVSDS</sequence>
<evidence type="ECO:0000313" key="2">
    <source>
        <dbReference type="Proteomes" id="UP000801428"/>
    </source>
</evidence>